<reference evidence="1" key="1">
    <citation type="submission" date="2020-05" db="EMBL/GenBank/DDBJ databases">
        <title>Large-scale comparative analyses of tick genomes elucidate their genetic diversity and vector capacities.</title>
        <authorList>
            <person name="Jia N."/>
            <person name="Wang J."/>
            <person name="Shi W."/>
            <person name="Du L."/>
            <person name="Sun Y."/>
            <person name="Zhan W."/>
            <person name="Jiang J."/>
            <person name="Wang Q."/>
            <person name="Zhang B."/>
            <person name="Ji P."/>
            <person name="Sakyi L.B."/>
            <person name="Cui X."/>
            <person name="Yuan T."/>
            <person name="Jiang B."/>
            <person name="Yang W."/>
            <person name="Lam T.T.-Y."/>
            <person name="Chang Q."/>
            <person name="Ding S."/>
            <person name="Wang X."/>
            <person name="Zhu J."/>
            <person name="Ruan X."/>
            <person name="Zhao L."/>
            <person name="Wei J."/>
            <person name="Que T."/>
            <person name="Du C."/>
            <person name="Cheng J."/>
            <person name="Dai P."/>
            <person name="Han X."/>
            <person name="Huang E."/>
            <person name="Gao Y."/>
            <person name="Liu J."/>
            <person name="Shao H."/>
            <person name="Ye R."/>
            <person name="Li L."/>
            <person name="Wei W."/>
            <person name="Wang X."/>
            <person name="Wang C."/>
            <person name="Yang T."/>
            <person name="Huo Q."/>
            <person name="Li W."/>
            <person name="Guo W."/>
            <person name="Chen H."/>
            <person name="Zhou L."/>
            <person name="Ni X."/>
            <person name="Tian J."/>
            <person name="Zhou Y."/>
            <person name="Sheng Y."/>
            <person name="Liu T."/>
            <person name="Pan Y."/>
            <person name="Xia L."/>
            <person name="Li J."/>
            <person name="Zhao F."/>
            <person name="Cao W."/>
        </authorList>
    </citation>
    <scope>NUCLEOTIDE SEQUENCE</scope>
    <source>
        <strain evidence="1">Hyas-2018</strain>
    </source>
</reference>
<comment type="caution">
    <text evidence="1">The sequence shown here is derived from an EMBL/GenBank/DDBJ whole genome shotgun (WGS) entry which is preliminary data.</text>
</comment>
<accession>A0ACB7T2S0</accession>
<organism evidence="1 2">
    <name type="scientific">Hyalomma asiaticum</name>
    <name type="common">Tick</name>
    <dbReference type="NCBI Taxonomy" id="266040"/>
    <lineage>
        <taxon>Eukaryota</taxon>
        <taxon>Metazoa</taxon>
        <taxon>Ecdysozoa</taxon>
        <taxon>Arthropoda</taxon>
        <taxon>Chelicerata</taxon>
        <taxon>Arachnida</taxon>
        <taxon>Acari</taxon>
        <taxon>Parasitiformes</taxon>
        <taxon>Ixodida</taxon>
        <taxon>Ixodoidea</taxon>
        <taxon>Ixodidae</taxon>
        <taxon>Hyalomminae</taxon>
        <taxon>Hyalomma</taxon>
    </lineage>
</organism>
<gene>
    <name evidence="1" type="ORF">HPB50_000562</name>
</gene>
<name>A0ACB7T2S0_HYAAI</name>
<proteinExistence type="predicted"/>
<sequence length="83" mass="8905">MGDLGSLVFPPRQFSCGTGLKCRRIVFRACPKSGRVGPGLGYEMPGRAWAARPLYIIGLGWPASGKHRARAGPGRNFAARAHL</sequence>
<protein>
    <submittedName>
        <fullName evidence="1">Uncharacterized protein</fullName>
    </submittedName>
</protein>
<keyword evidence="2" id="KW-1185">Reference proteome</keyword>
<dbReference type="Proteomes" id="UP000821845">
    <property type="component" value="Chromosome 11"/>
</dbReference>
<dbReference type="EMBL" id="CM023491">
    <property type="protein sequence ID" value="KAH6940541.1"/>
    <property type="molecule type" value="Genomic_DNA"/>
</dbReference>
<evidence type="ECO:0000313" key="1">
    <source>
        <dbReference type="EMBL" id="KAH6940541.1"/>
    </source>
</evidence>
<evidence type="ECO:0000313" key="2">
    <source>
        <dbReference type="Proteomes" id="UP000821845"/>
    </source>
</evidence>